<keyword evidence="1" id="KW-0677">Repeat</keyword>
<feature type="domain" description="F-box" evidence="4">
    <location>
        <begin position="1"/>
        <end position="50"/>
    </location>
</feature>
<feature type="repeat" description="ANK" evidence="3">
    <location>
        <begin position="258"/>
        <end position="291"/>
    </location>
</feature>
<dbReference type="InterPro" id="IPR002110">
    <property type="entry name" value="Ankyrin_rpt"/>
</dbReference>
<accession>A0A292Q1D4</accession>
<evidence type="ECO:0000313" key="6">
    <source>
        <dbReference type="Proteomes" id="UP001412239"/>
    </source>
</evidence>
<evidence type="ECO:0000256" key="2">
    <source>
        <dbReference type="ARBA" id="ARBA00023043"/>
    </source>
</evidence>
<sequence>MSFTQLPNEIILLIARGLSDFRDLSALLRTSRRLASLLSSEIINAVFRSNRAGRYAGKLLFSAASRADESTCEYLIREKRILNVAYFSHGTVLHAAISSESTTILRTILKYPGIDVNQPDPDGRTPLFYAVELVHAAAVRLLLQREDIDVNFESDTFMNALRFAVSEDYDELALALLEDPRTDVNHRGRDGLPVLHSAACGGHYRTVRALLMHRDIQVNTVTRNGDTPLHLAVRKGYDRVVGALLKHRDIQVNAVTRNGDTPLHLAVRKGDDRVVAKLLKHRDIQVNTVTRTGDTPLRLAEAGRFGEVAQVLIADERVDVKWERLQTARLYLWMYPPQESASYRGCSLFCYDQTTLIHTSGRWSYPVPPFYRRYR</sequence>
<evidence type="ECO:0000313" key="5">
    <source>
        <dbReference type="EMBL" id="CUS13652.1"/>
    </source>
</evidence>
<keyword evidence="2 3" id="KW-0040">ANK repeat</keyword>
<evidence type="ECO:0000259" key="4">
    <source>
        <dbReference type="PROSITE" id="PS50181"/>
    </source>
</evidence>
<dbReference type="Pfam" id="PF12796">
    <property type="entry name" value="Ank_2"/>
    <property type="match status" value="2"/>
</dbReference>
<dbReference type="PROSITE" id="PS50181">
    <property type="entry name" value="FBOX"/>
    <property type="match status" value="1"/>
</dbReference>
<dbReference type="PANTHER" id="PTHR24198">
    <property type="entry name" value="ANKYRIN REPEAT AND PROTEIN KINASE DOMAIN-CONTAINING PROTEIN"/>
    <property type="match status" value="1"/>
</dbReference>
<dbReference type="PROSITE" id="PS50088">
    <property type="entry name" value="ANK_REPEAT"/>
    <property type="match status" value="2"/>
</dbReference>
<dbReference type="PROSITE" id="PS50297">
    <property type="entry name" value="ANK_REP_REGION"/>
    <property type="match status" value="2"/>
</dbReference>
<reference evidence="5" key="1">
    <citation type="submission" date="2015-10" db="EMBL/GenBank/DDBJ databases">
        <authorList>
            <person name="Regsiter A."/>
            <person name="william w."/>
        </authorList>
    </citation>
    <scope>NUCLEOTIDE SEQUENCE</scope>
    <source>
        <strain evidence="5">Montdore</strain>
    </source>
</reference>
<dbReference type="InterPro" id="IPR036770">
    <property type="entry name" value="Ankyrin_rpt-contain_sf"/>
</dbReference>
<dbReference type="Pfam" id="PF12937">
    <property type="entry name" value="F-box-like"/>
    <property type="match status" value="1"/>
</dbReference>
<dbReference type="Gene3D" id="1.25.40.20">
    <property type="entry name" value="Ankyrin repeat-containing domain"/>
    <property type="match status" value="1"/>
</dbReference>
<dbReference type="InterPro" id="IPR036047">
    <property type="entry name" value="F-box-like_dom_sf"/>
</dbReference>
<gene>
    <name evidence="5" type="ORF">GSTUAT00002177001</name>
</gene>
<dbReference type="CDD" id="cd09917">
    <property type="entry name" value="F-box_SF"/>
    <property type="match status" value="1"/>
</dbReference>
<name>A0A292Q1D4_9PEZI</name>
<dbReference type="EMBL" id="LN890968">
    <property type="protein sequence ID" value="CUS13652.1"/>
    <property type="molecule type" value="Genomic_DNA"/>
</dbReference>
<dbReference type="Proteomes" id="UP001412239">
    <property type="component" value="Unassembled WGS sequence"/>
</dbReference>
<dbReference type="InterPro" id="IPR001810">
    <property type="entry name" value="F-box_dom"/>
</dbReference>
<protein>
    <recommendedName>
        <fullName evidence="4">F-box domain-containing protein</fullName>
    </recommendedName>
</protein>
<keyword evidence="6" id="KW-1185">Reference proteome</keyword>
<proteinExistence type="predicted"/>
<dbReference type="SMART" id="SM00248">
    <property type="entry name" value="ANK"/>
    <property type="match status" value="6"/>
</dbReference>
<feature type="repeat" description="ANK" evidence="3">
    <location>
        <begin position="224"/>
        <end position="247"/>
    </location>
</feature>
<evidence type="ECO:0000256" key="1">
    <source>
        <dbReference type="ARBA" id="ARBA00022737"/>
    </source>
</evidence>
<dbReference type="SUPFAM" id="SSF81383">
    <property type="entry name" value="F-box domain"/>
    <property type="match status" value="1"/>
</dbReference>
<evidence type="ECO:0000256" key="3">
    <source>
        <dbReference type="PROSITE-ProRule" id="PRU00023"/>
    </source>
</evidence>
<dbReference type="AlphaFoldDB" id="A0A292Q1D4"/>
<dbReference type="Pfam" id="PF00023">
    <property type="entry name" value="Ank"/>
    <property type="match status" value="1"/>
</dbReference>
<organism evidence="5 6">
    <name type="scientific">Tuber aestivum</name>
    <name type="common">summer truffle</name>
    <dbReference type="NCBI Taxonomy" id="59557"/>
    <lineage>
        <taxon>Eukaryota</taxon>
        <taxon>Fungi</taxon>
        <taxon>Dikarya</taxon>
        <taxon>Ascomycota</taxon>
        <taxon>Pezizomycotina</taxon>
        <taxon>Pezizomycetes</taxon>
        <taxon>Pezizales</taxon>
        <taxon>Tuberaceae</taxon>
        <taxon>Tuber</taxon>
    </lineage>
</organism>
<dbReference type="PANTHER" id="PTHR24198:SF165">
    <property type="entry name" value="ANKYRIN REPEAT-CONTAINING PROTEIN-RELATED"/>
    <property type="match status" value="1"/>
</dbReference>
<dbReference type="SUPFAM" id="SSF48403">
    <property type="entry name" value="Ankyrin repeat"/>
    <property type="match status" value="1"/>
</dbReference>